<dbReference type="GO" id="GO:0016485">
    <property type="term" value="P:protein processing"/>
    <property type="evidence" value="ECO:0007669"/>
    <property type="project" value="TreeGrafter"/>
</dbReference>
<dbReference type="AlphaFoldDB" id="A0A8J9YUW3"/>
<evidence type="ECO:0000259" key="1">
    <source>
        <dbReference type="Pfam" id="PF01431"/>
    </source>
</evidence>
<dbReference type="Gene3D" id="3.40.390.10">
    <property type="entry name" value="Collagenase (Catalytic Domain)"/>
    <property type="match status" value="1"/>
</dbReference>
<dbReference type="GO" id="GO:0005886">
    <property type="term" value="C:plasma membrane"/>
    <property type="evidence" value="ECO:0007669"/>
    <property type="project" value="TreeGrafter"/>
</dbReference>
<dbReference type="OrthoDB" id="6475849at2759"/>
<dbReference type="SUPFAM" id="SSF55486">
    <property type="entry name" value="Metalloproteases ('zincins'), catalytic domain"/>
    <property type="match status" value="1"/>
</dbReference>
<keyword evidence="3" id="KW-1185">Reference proteome</keyword>
<protein>
    <submittedName>
        <fullName evidence="2">MME protein</fullName>
    </submittedName>
</protein>
<dbReference type="PANTHER" id="PTHR11733">
    <property type="entry name" value="ZINC METALLOPROTEASE FAMILY M13 NEPRILYSIN-RELATED"/>
    <property type="match status" value="1"/>
</dbReference>
<dbReference type="Proteomes" id="UP000838412">
    <property type="component" value="Chromosome 12"/>
</dbReference>
<evidence type="ECO:0000313" key="3">
    <source>
        <dbReference type="Proteomes" id="UP000838412"/>
    </source>
</evidence>
<dbReference type="InterPro" id="IPR000718">
    <property type="entry name" value="Peptidase_M13"/>
</dbReference>
<sequence>MVLVLQYPVQGARIATSAIAETSGLRLAYMTYKDWEREYGREKLPPGLQEDSDQAFFLSYAQMYCASNTYIGRWRQTVAFGSAPEDVRFVTCFPPTEGLVFGVLQQTREFAQAFQCGLTDKMNQEDRCQVF</sequence>
<dbReference type="InterPro" id="IPR018497">
    <property type="entry name" value="Peptidase_M13_C"/>
</dbReference>
<evidence type="ECO:0000313" key="2">
    <source>
        <dbReference type="EMBL" id="CAH1242228.1"/>
    </source>
</evidence>
<organism evidence="2 3">
    <name type="scientific">Branchiostoma lanceolatum</name>
    <name type="common">Common lancelet</name>
    <name type="synonym">Amphioxus lanceolatum</name>
    <dbReference type="NCBI Taxonomy" id="7740"/>
    <lineage>
        <taxon>Eukaryota</taxon>
        <taxon>Metazoa</taxon>
        <taxon>Chordata</taxon>
        <taxon>Cephalochordata</taxon>
        <taxon>Leptocardii</taxon>
        <taxon>Amphioxiformes</taxon>
        <taxon>Branchiostomatidae</taxon>
        <taxon>Branchiostoma</taxon>
    </lineage>
</organism>
<feature type="domain" description="Peptidase M13 C-terminal" evidence="1">
    <location>
        <begin position="8"/>
        <end position="130"/>
    </location>
</feature>
<dbReference type="InterPro" id="IPR024079">
    <property type="entry name" value="MetalloPept_cat_dom_sf"/>
</dbReference>
<reference evidence="2" key="1">
    <citation type="submission" date="2022-01" db="EMBL/GenBank/DDBJ databases">
        <authorList>
            <person name="Braso-Vives M."/>
        </authorList>
    </citation>
    <scope>NUCLEOTIDE SEQUENCE</scope>
</reference>
<dbReference type="PROSITE" id="PS51885">
    <property type="entry name" value="NEPRILYSIN"/>
    <property type="match status" value="1"/>
</dbReference>
<dbReference type="GO" id="GO:0004222">
    <property type="term" value="F:metalloendopeptidase activity"/>
    <property type="evidence" value="ECO:0007669"/>
    <property type="project" value="InterPro"/>
</dbReference>
<dbReference type="EMBL" id="OV696697">
    <property type="protein sequence ID" value="CAH1242228.1"/>
    <property type="molecule type" value="Genomic_DNA"/>
</dbReference>
<name>A0A8J9YUW3_BRALA</name>
<gene>
    <name evidence="2" type="primary">MME</name>
    <name evidence="2" type="ORF">BLAG_LOCUS5540</name>
</gene>
<dbReference type="PANTHER" id="PTHR11733:SF195">
    <property type="entry name" value="ENDOTHELIN-CONVERTING ENZYME-LIKE 1"/>
    <property type="match status" value="1"/>
</dbReference>
<accession>A0A8J9YUW3</accession>
<proteinExistence type="predicted"/>
<dbReference type="Pfam" id="PF01431">
    <property type="entry name" value="Peptidase_M13"/>
    <property type="match status" value="1"/>
</dbReference>